<dbReference type="AlphaFoldDB" id="A4SCG9"/>
<reference evidence="1" key="1">
    <citation type="submission" date="2007-03" db="EMBL/GenBank/DDBJ databases">
        <title>Complete sequence of Prosthecochloris vibrioformis DSM 265.</title>
        <authorList>
            <consortium name="US DOE Joint Genome Institute"/>
            <person name="Copeland A."/>
            <person name="Lucas S."/>
            <person name="Lapidus A."/>
            <person name="Barry K."/>
            <person name="Detter J.C."/>
            <person name="Glavina del Rio T."/>
            <person name="Hammon N."/>
            <person name="Israni S."/>
            <person name="Pitluck S."/>
            <person name="Schmutz J."/>
            <person name="Larimer F."/>
            <person name="Land M."/>
            <person name="Hauser L."/>
            <person name="Mikhailova N."/>
            <person name="Li T."/>
            <person name="Overmann J."/>
            <person name="Schuster S.C."/>
            <person name="Bryant D.A."/>
            <person name="Richardson P."/>
        </authorList>
    </citation>
    <scope>NUCLEOTIDE SEQUENCE [LARGE SCALE GENOMIC DNA]</scope>
    <source>
        <strain evidence="1">DSM 265</strain>
    </source>
</reference>
<sequence>MVENLLQSDPPTKTVGYSGVMAKRIKMDEDERFSGVLADLESIRQDILESGRLAELTGTEDCDFAVAFDRYGRGNTAEPAIFIKIQSGGDFDVDDGRLDDFEDFVVSRISDASLEWTMEVKELLGDDRLVVLLINGEEC</sequence>
<dbReference type="EMBL" id="CP000607">
    <property type="protein sequence ID" value="ABP36178.1"/>
    <property type="molecule type" value="Genomic_DNA"/>
</dbReference>
<protein>
    <submittedName>
        <fullName evidence="1">Uncharacterized protein</fullName>
    </submittedName>
</protein>
<dbReference type="KEGG" id="pvi:Cvib_0155"/>
<dbReference type="STRING" id="290318.Cvib_0155"/>
<gene>
    <name evidence="1" type="ordered locus">Cvib_0155</name>
</gene>
<dbReference type="HOGENOM" id="CLU_2001686_0_0_10"/>
<name>A4SCG9_CHLPM</name>
<proteinExistence type="predicted"/>
<evidence type="ECO:0000313" key="1">
    <source>
        <dbReference type="EMBL" id="ABP36178.1"/>
    </source>
</evidence>
<organism evidence="1">
    <name type="scientific">Chlorobium phaeovibrioides (strain DSM 265 / 1930)</name>
    <name type="common">Prosthecochloris vibrioformis (strain DSM 265)</name>
    <dbReference type="NCBI Taxonomy" id="290318"/>
    <lineage>
        <taxon>Bacteria</taxon>
        <taxon>Pseudomonadati</taxon>
        <taxon>Chlorobiota</taxon>
        <taxon>Chlorobiia</taxon>
        <taxon>Chlorobiales</taxon>
        <taxon>Chlorobiaceae</taxon>
        <taxon>Chlorobium/Pelodictyon group</taxon>
        <taxon>Chlorobium</taxon>
    </lineage>
</organism>
<accession>A4SCG9</accession>